<evidence type="ECO:0000256" key="2">
    <source>
        <dbReference type="ARBA" id="ARBA00011085"/>
    </source>
</evidence>
<dbReference type="CDD" id="cd14966">
    <property type="entry name" value="7tmD_STE3"/>
    <property type="match status" value="1"/>
</dbReference>
<keyword evidence="9" id="KW-0807">Transducer</keyword>
<evidence type="ECO:0000313" key="11">
    <source>
        <dbReference type="EMBL" id="OBA28712.1"/>
    </source>
</evidence>
<feature type="non-terminal residue" evidence="11">
    <location>
        <position position="322"/>
    </location>
</feature>
<dbReference type="PRINTS" id="PR00899">
    <property type="entry name" value="GPCRSTE3"/>
</dbReference>
<feature type="transmembrane region" description="Helical" evidence="10">
    <location>
        <begin position="211"/>
        <end position="231"/>
    </location>
</feature>
<name>A0A1B7TIY0_9ASCO</name>
<dbReference type="PANTHER" id="PTHR28097">
    <property type="entry name" value="PHEROMONE A FACTOR RECEPTOR"/>
    <property type="match status" value="1"/>
</dbReference>
<feature type="transmembrane region" description="Helical" evidence="10">
    <location>
        <begin position="73"/>
        <end position="94"/>
    </location>
</feature>
<protein>
    <submittedName>
        <fullName evidence="11">Fungal pheromone STE3G-protein-coupled receptor</fullName>
    </submittedName>
</protein>
<dbReference type="GO" id="GO:0000750">
    <property type="term" value="P:pheromone-dependent signal transduction involved in conjugation with cellular fusion"/>
    <property type="evidence" value="ECO:0007669"/>
    <property type="project" value="TreeGrafter"/>
</dbReference>
<organism evidence="11 12">
    <name type="scientific">Hanseniaspora valbyensis NRRL Y-1626</name>
    <dbReference type="NCBI Taxonomy" id="766949"/>
    <lineage>
        <taxon>Eukaryota</taxon>
        <taxon>Fungi</taxon>
        <taxon>Dikarya</taxon>
        <taxon>Ascomycota</taxon>
        <taxon>Saccharomycotina</taxon>
        <taxon>Saccharomycetes</taxon>
        <taxon>Saccharomycodales</taxon>
        <taxon>Saccharomycodaceae</taxon>
        <taxon>Hanseniaspora</taxon>
    </lineage>
</organism>
<keyword evidence="12" id="KW-1185">Reference proteome</keyword>
<dbReference type="Proteomes" id="UP000092321">
    <property type="component" value="Unassembled WGS sequence"/>
</dbReference>
<evidence type="ECO:0000256" key="3">
    <source>
        <dbReference type="ARBA" id="ARBA00022507"/>
    </source>
</evidence>
<evidence type="ECO:0000256" key="7">
    <source>
        <dbReference type="ARBA" id="ARBA00023136"/>
    </source>
</evidence>
<feature type="transmembrane region" description="Helical" evidence="10">
    <location>
        <begin position="33"/>
        <end position="53"/>
    </location>
</feature>
<feature type="transmembrane region" description="Helical" evidence="10">
    <location>
        <begin position="156"/>
        <end position="183"/>
    </location>
</feature>
<keyword evidence="4 10" id="KW-0812">Transmembrane</keyword>
<feature type="transmembrane region" description="Helical" evidence="10">
    <location>
        <begin position="6"/>
        <end position="26"/>
    </location>
</feature>
<dbReference type="OrthoDB" id="2874149at2759"/>
<reference evidence="12" key="1">
    <citation type="journal article" date="2016" name="Proc. Natl. Acad. Sci. U.S.A.">
        <title>Comparative genomics of biotechnologically important yeasts.</title>
        <authorList>
            <person name="Riley R."/>
            <person name="Haridas S."/>
            <person name="Wolfe K.H."/>
            <person name="Lopes M.R."/>
            <person name="Hittinger C.T."/>
            <person name="Goeker M."/>
            <person name="Salamov A.A."/>
            <person name="Wisecaver J.H."/>
            <person name="Long T.M."/>
            <person name="Calvey C.H."/>
            <person name="Aerts A.L."/>
            <person name="Barry K.W."/>
            <person name="Choi C."/>
            <person name="Clum A."/>
            <person name="Coughlan A.Y."/>
            <person name="Deshpande S."/>
            <person name="Douglass A.P."/>
            <person name="Hanson S.J."/>
            <person name="Klenk H.-P."/>
            <person name="LaButti K.M."/>
            <person name="Lapidus A."/>
            <person name="Lindquist E.A."/>
            <person name="Lipzen A.M."/>
            <person name="Meier-Kolthoff J.P."/>
            <person name="Ohm R.A."/>
            <person name="Otillar R.P."/>
            <person name="Pangilinan J.L."/>
            <person name="Peng Y."/>
            <person name="Rokas A."/>
            <person name="Rosa C.A."/>
            <person name="Scheuner C."/>
            <person name="Sibirny A.A."/>
            <person name="Slot J.C."/>
            <person name="Stielow J.B."/>
            <person name="Sun H."/>
            <person name="Kurtzman C.P."/>
            <person name="Blackwell M."/>
            <person name="Grigoriev I.V."/>
            <person name="Jeffries T.W."/>
        </authorList>
    </citation>
    <scope>NUCLEOTIDE SEQUENCE [LARGE SCALE GENOMIC DNA]</scope>
    <source>
        <strain evidence="12">NRRL Y-1626</strain>
    </source>
</reference>
<comment type="caution">
    <text evidence="11">The sequence shown here is derived from an EMBL/GenBank/DDBJ whole genome shotgun (WGS) entry which is preliminary data.</text>
</comment>
<feature type="transmembrane region" description="Helical" evidence="10">
    <location>
        <begin position="115"/>
        <end position="136"/>
    </location>
</feature>
<gene>
    <name evidence="11" type="ORF">HANVADRAFT_18548</name>
</gene>
<comment type="similarity">
    <text evidence="2">Belongs to the G-protein coupled receptor 4 family.</text>
</comment>
<keyword evidence="7 10" id="KW-0472">Membrane</keyword>
<keyword evidence="3" id="KW-0589">Pheromone response</keyword>
<evidence type="ECO:0000256" key="10">
    <source>
        <dbReference type="SAM" id="Phobius"/>
    </source>
</evidence>
<evidence type="ECO:0000256" key="6">
    <source>
        <dbReference type="ARBA" id="ARBA00023040"/>
    </source>
</evidence>
<keyword evidence="8 11" id="KW-0675">Receptor</keyword>
<keyword evidence="5 10" id="KW-1133">Transmembrane helix</keyword>
<feature type="transmembrane region" description="Helical" evidence="10">
    <location>
        <begin position="267"/>
        <end position="292"/>
    </location>
</feature>
<accession>A0A1B7TIY0</accession>
<dbReference type="GO" id="GO:0005886">
    <property type="term" value="C:plasma membrane"/>
    <property type="evidence" value="ECO:0007669"/>
    <property type="project" value="TreeGrafter"/>
</dbReference>
<dbReference type="AlphaFoldDB" id="A0A1B7TIY0"/>
<dbReference type="Pfam" id="PF02076">
    <property type="entry name" value="STE3"/>
    <property type="match status" value="1"/>
</dbReference>
<evidence type="ECO:0000256" key="9">
    <source>
        <dbReference type="ARBA" id="ARBA00023224"/>
    </source>
</evidence>
<dbReference type="EMBL" id="LXPE01000002">
    <property type="protein sequence ID" value="OBA28712.1"/>
    <property type="molecule type" value="Genomic_DNA"/>
</dbReference>
<dbReference type="InterPro" id="IPR001499">
    <property type="entry name" value="GPCR_STE3"/>
</dbReference>
<keyword evidence="6" id="KW-0297">G-protein coupled receptor</keyword>
<evidence type="ECO:0000313" key="12">
    <source>
        <dbReference type="Proteomes" id="UP000092321"/>
    </source>
</evidence>
<evidence type="ECO:0000256" key="1">
    <source>
        <dbReference type="ARBA" id="ARBA00004141"/>
    </source>
</evidence>
<sequence>MAIKVTLQALSMIAIISLLPPLFWHLKAKNVPALTLLIWIFLYNLKIFVDASVWSKDIIGLMTGWDGKGWCDLMIYIEVGSYVAVPCCVCRIALQLTTIIKAENVLPDKEKLSYILKDLLIVNFLPALCMLMSYFVQINRYGLITYNGCQPFLSTTWVTLILYSIWPFLVSSVGTILSFRLLYLFYKKRQDAKDILHCTDSGLTLSRFSRIIFFCLLIILIMCPVSIYNFVTTCQKVTGRYSYQQNHKNGSWWNIPKLSTNKPFYSVWIYMAMAYCSFFIFGTSSDSLTMYLSCLKKIGFKKIIEKWETEKQEKKQKKINEM</sequence>
<evidence type="ECO:0000256" key="4">
    <source>
        <dbReference type="ARBA" id="ARBA00022692"/>
    </source>
</evidence>
<proteinExistence type="inferred from homology"/>
<dbReference type="GO" id="GO:0004932">
    <property type="term" value="F:mating-type factor pheromone receptor activity"/>
    <property type="evidence" value="ECO:0007669"/>
    <property type="project" value="InterPro"/>
</dbReference>
<comment type="subcellular location">
    <subcellularLocation>
        <location evidence="1">Membrane</location>
        <topology evidence="1">Multi-pass membrane protein</topology>
    </subcellularLocation>
</comment>
<evidence type="ECO:0000256" key="8">
    <source>
        <dbReference type="ARBA" id="ARBA00023170"/>
    </source>
</evidence>
<dbReference type="PANTHER" id="PTHR28097:SF1">
    <property type="entry name" value="PHEROMONE A FACTOR RECEPTOR"/>
    <property type="match status" value="1"/>
</dbReference>
<evidence type="ECO:0000256" key="5">
    <source>
        <dbReference type="ARBA" id="ARBA00022989"/>
    </source>
</evidence>